<accession>A0A450XDJ0</accession>
<feature type="compositionally biased region" description="Basic and acidic residues" evidence="1">
    <location>
        <begin position="75"/>
        <end position="87"/>
    </location>
</feature>
<protein>
    <submittedName>
        <fullName evidence="2">Uncharacterized protein</fullName>
    </submittedName>
</protein>
<organism evidence="2">
    <name type="scientific">Candidatus Kentrum sp. MB</name>
    <dbReference type="NCBI Taxonomy" id="2138164"/>
    <lineage>
        <taxon>Bacteria</taxon>
        <taxon>Pseudomonadati</taxon>
        <taxon>Pseudomonadota</taxon>
        <taxon>Gammaproteobacteria</taxon>
        <taxon>Candidatus Kentrum</taxon>
    </lineage>
</organism>
<dbReference type="EMBL" id="CAADGH010000003">
    <property type="protein sequence ID" value="VFK74280.1"/>
    <property type="molecule type" value="Genomic_DNA"/>
</dbReference>
<evidence type="ECO:0000313" key="3">
    <source>
        <dbReference type="EMBL" id="VFK74280.1"/>
    </source>
</evidence>
<evidence type="ECO:0000256" key="1">
    <source>
        <dbReference type="SAM" id="MobiDB-lite"/>
    </source>
</evidence>
<reference evidence="2" key="1">
    <citation type="submission" date="2019-02" db="EMBL/GenBank/DDBJ databases">
        <authorList>
            <person name="Gruber-Vodicka R. H."/>
            <person name="Seah K. B. B."/>
        </authorList>
    </citation>
    <scope>NUCLEOTIDE SEQUENCE</scope>
    <source>
        <strain evidence="3">BECK_BZ198</strain>
        <strain evidence="2">BECK_BZ199</strain>
    </source>
</reference>
<dbReference type="EMBL" id="CAADFQ010000003">
    <property type="protein sequence ID" value="VFK27363.1"/>
    <property type="molecule type" value="Genomic_DNA"/>
</dbReference>
<name>A0A450XDJ0_9GAMM</name>
<gene>
    <name evidence="3" type="ORF">BECKMB1821H_GA0114242_10038</name>
    <name evidence="2" type="ORF">BECKMB1821I_GA0114274_10037</name>
</gene>
<proteinExistence type="predicted"/>
<sequence>MKKHLLFHSKNQSPICSNRLEKSRFAHPLRRMSHANLPFVSGTMLLLCIGFSAWADTPALGRLFFSEQERRELNRLREEKQKPEKPIVKKKQTPLPTKSFTVNGIVARSNGNNTYWINGQPVPENDLSHPGIHIIKHSNGGPIKVEFPCGSRNVQLKPGQKVICQGNLDTEIHQSAH</sequence>
<evidence type="ECO:0000313" key="2">
    <source>
        <dbReference type="EMBL" id="VFK27363.1"/>
    </source>
</evidence>
<feature type="region of interest" description="Disordered" evidence="1">
    <location>
        <begin position="75"/>
        <end position="94"/>
    </location>
</feature>
<dbReference type="AlphaFoldDB" id="A0A450XDJ0"/>